<protein>
    <submittedName>
        <fullName evidence="1">Virion structural protein</fullName>
    </submittedName>
</protein>
<dbReference type="RefSeq" id="YP_001956917.1">
    <property type="nucleotide sequence ID" value="NC_010821.1"/>
</dbReference>
<sequence length="381" mass="42400">MAKTNPLYKPKAGKTAEQVAIEEFMNTIPPECVIEGDQVIDNTITEVIDTPDVSLDPIVDSVDVAEQLDALAEDADGITTAPALESYKRIFTQLSTLGGWPHSHSMEEFKNTKGGVRRFTRAIREHADHIRSTAVGSLEGYADRVDESVGTMMSNYKQALGKLNAIKSNMHNTKNRIVLVNQKEAWQLFHMRNELMDMSQFDMEIKGIKDLEALIAEGMGKVRKMAENGADGKALSKFLNIMLMNNTTVKVKDGRAYFEEIDVDAPMKEWTSTDWPIHLAYALVNKNYRGGKGDELTVIPESTKTFGQVIEKVKGLGPVMAKLEKDVDELTKFIKGLPDDKRGNIEKAASPVLELAANTIKHVTEVTYGIMKMFSRMGQEK</sequence>
<gene>
    <name evidence="1" type="ORF">201phi2-1p193</name>
</gene>
<organism evidence="1 2">
    <name type="scientific">Pseudomonas phage 201phi2-1</name>
    <name type="common">Pseudomonas chlororaphis phage 201phi2-1</name>
    <dbReference type="NCBI Taxonomy" id="198110"/>
    <lineage>
        <taxon>Viruses</taxon>
        <taxon>Duplodnaviria</taxon>
        <taxon>Heunggongvirae</taxon>
        <taxon>Uroviricota</taxon>
        <taxon>Caudoviricetes</taxon>
        <taxon>Chimalliviridae</taxon>
        <taxon>Serwervirus</taxon>
        <taxon>Serwervirus 201phi21</taxon>
    </lineage>
</organism>
<accession>B3FJ56</accession>
<keyword evidence="2" id="KW-1185">Reference proteome</keyword>
<proteinExistence type="predicted"/>
<evidence type="ECO:0000313" key="1">
    <source>
        <dbReference type="EMBL" id="ABY63023.1"/>
    </source>
</evidence>
<dbReference type="EMBL" id="EU197055">
    <property type="protein sequence ID" value="ABY63023.1"/>
    <property type="molecule type" value="Genomic_DNA"/>
</dbReference>
<dbReference type="KEGG" id="vg:6372651"/>
<dbReference type="Proteomes" id="UP000002421">
    <property type="component" value="Segment"/>
</dbReference>
<name>B3FJ56_BP201</name>
<evidence type="ECO:0000313" key="2">
    <source>
        <dbReference type="Proteomes" id="UP000002421"/>
    </source>
</evidence>
<organismHost>
    <name type="scientific">Pseudomonas chlororaphis</name>
    <dbReference type="NCBI Taxonomy" id="587753"/>
</organismHost>
<reference evidence="1 2" key="1">
    <citation type="journal article" date="2008" name="Virology">
        <title>Characterization of Pseudomonas chlororaphis myovirus 201varphi2-1 via genomic sequencing, mass spectrometry, and electron microscopy.</title>
        <authorList>
            <person name="Thomas J.A."/>
            <person name="Rolando M.R."/>
            <person name="Carroll C.A."/>
            <person name="Shen P.S."/>
            <person name="Belnap D.M."/>
            <person name="Weintraub S.T."/>
            <person name="Serwer P."/>
            <person name="Hardies S.C."/>
        </authorList>
    </citation>
    <scope>NUCLEOTIDE SEQUENCE</scope>
</reference>